<accession>A0A0G0EQE2</accession>
<keyword evidence="1" id="KW-1133">Transmembrane helix</keyword>
<feature type="transmembrane region" description="Helical" evidence="1">
    <location>
        <begin position="29"/>
        <end position="48"/>
    </location>
</feature>
<feature type="transmembrane region" description="Helical" evidence="1">
    <location>
        <begin position="6"/>
        <end position="22"/>
    </location>
</feature>
<dbReference type="Pfam" id="PF10066">
    <property type="entry name" value="DUF2304"/>
    <property type="match status" value="1"/>
</dbReference>
<evidence type="ECO:0008006" key="4">
    <source>
        <dbReference type="Google" id="ProtNLM"/>
    </source>
</evidence>
<dbReference type="AlphaFoldDB" id="A0A0G0EQE2"/>
<comment type="caution">
    <text evidence="2">The sequence shown here is derived from an EMBL/GenBank/DDBJ whole genome shotgun (WGS) entry which is preliminary data.</text>
</comment>
<sequence>MFLQIVVSIFVAAVLLEIWVNYKKHQLSILSFIFWSCIWSAVVLVVWFADVTVLIANLINIQRGIDSVVYLSIVVLFYLVFRIILKLEKIEKRIETVVRKKALHEK</sequence>
<evidence type="ECO:0000313" key="2">
    <source>
        <dbReference type="EMBL" id="KKP69547.1"/>
    </source>
</evidence>
<dbReference type="Proteomes" id="UP000034581">
    <property type="component" value="Unassembled WGS sequence"/>
</dbReference>
<feature type="transmembrane region" description="Helical" evidence="1">
    <location>
        <begin position="68"/>
        <end position="85"/>
    </location>
</feature>
<proteinExistence type="predicted"/>
<name>A0A0G0EQE2_UNCC3</name>
<dbReference type="InterPro" id="IPR019277">
    <property type="entry name" value="DUF2304"/>
</dbReference>
<reference evidence="2 3" key="1">
    <citation type="journal article" date="2015" name="Nature">
        <title>rRNA introns, odd ribosomes, and small enigmatic genomes across a large radiation of phyla.</title>
        <authorList>
            <person name="Brown C.T."/>
            <person name="Hug L.A."/>
            <person name="Thomas B.C."/>
            <person name="Sharon I."/>
            <person name="Castelle C.J."/>
            <person name="Singh A."/>
            <person name="Wilkins M.J."/>
            <person name="Williams K.H."/>
            <person name="Banfield J.F."/>
        </authorList>
    </citation>
    <scope>NUCLEOTIDE SEQUENCE [LARGE SCALE GENOMIC DNA]</scope>
</reference>
<gene>
    <name evidence="2" type="ORF">UR67_C0005G0036</name>
</gene>
<organism evidence="2 3">
    <name type="scientific">candidate division CPR3 bacterium GW2011_GWF2_35_18</name>
    <dbReference type="NCBI Taxonomy" id="1618350"/>
    <lineage>
        <taxon>Bacteria</taxon>
        <taxon>Bacteria division CPR3</taxon>
    </lineage>
</organism>
<evidence type="ECO:0000256" key="1">
    <source>
        <dbReference type="SAM" id="Phobius"/>
    </source>
</evidence>
<dbReference type="STRING" id="1618350.UR67_C0005G0036"/>
<dbReference type="EMBL" id="LBQB01000005">
    <property type="protein sequence ID" value="KKP69547.1"/>
    <property type="molecule type" value="Genomic_DNA"/>
</dbReference>
<evidence type="ECO:0000313" key="3">
    <source>
        <dbReference type="Proteomes" id="UP000034581"/>
    </source>
</evidence>
<protein>
    <recommendedName>
        <fullName evidence="4">DUF2304 domain-containing protein</fullName>
    </recommendedName>
</protein>
<keyword evidence="1" id="KW-0472">Membrane</keyword>
<keyword evidence="1" id="KW-0812">Transmembrane</keyword>